<evidence type="ECO:0000313" key="1">
    <source>
        <dbReference type="EMBL" id="MFC5001283.1"/>
    </source>
</evidence>
<organism evidence="1 2">
    <name type="scientific">Dactylosporangium cerinum</name>
    <dbReference type="NCBI Taxonomy" id="1434730"/>
    <lineage>
        <taxon>Bacteria</taxon>
        <taxon>Bacillati</taxon>
        <taxon>Actinomycetota</taxon>
        <taxon>Actinomycetes</taxon>
        <taxon>Micromonosporales</taxon>
        <taxon>Micromonosporaceae</taxon>
        <taxon>Dactylosporangium</taxon>
    </lineage>
</organism>
<accession>A0ABV9W0V9</accession>
<proteinExistence type="predicted"/>
<comment type="caution">
    <text evidence="1">The sequence shown here is derived from an EMBL/GenBank/DDBJ whole genome shotgun (WGS) entry which is preliminary data.</text>
</comment>
<name>A0ABV9W0V9_9ACTN</name>
<sequence>MRNPQTKLEPLLEQEAAALREKGAYVWVELLDLPRVCPVNG</sequence>
<reference evidence="2" key="1">
    <citation type="journal article" date="2019" name="Int. J. Syst. Evol. Microbiol.">
        <title>The Global Catalogue of Microorganisms (GCM) 10K type strain sequencing project: providing services to taxonomists for standard genome sequencing and annotation.</title>
        <authorList>
            <consortium name="The Broad Institute Genomics Platform"/>
            <consortium name="The Broad Institute Genome Sequencing Center for Infectious Disease"/>
            <person name="Wu L."/>
            <person name="Ma J."/>
        </authorList>
    </citation>
    <scope>NUCLEOTIDE SEQUENCE [LARGE SCALE GENOMIC DNA]</scope>
    <source>
        <strain evidence="2">CGMCC 4.7152</strain>
    </source>
</reference>
<gene>
    <name evidence="1" type="ORF">ACFPIJ_26035</name>
</gene>
<dbReference type="Proteomes" id="UP001595912">
    <property type="component" value="Unassembled WGS sequence"/>
</dbReference>
<protein>
    <submittedName>
        <fullName evidence="1">Uncharacterized protein</fullName>
    </submittedName>
</protein>
<dbReference type="EMBL" id="JBHSIU010000031">
    <property type="protein sequence ID" value="MFC5001283.1"/>
    <property type="molecule type" value="Genomic_DNA"/>
</dbReference>
<dbReference type="RefSeq" id="WP_380118156.1">
    <property type="nucleotide sequence ID" value="NZ_JBHSIU010000031.1"/>
</dbReference>
<evidence type="ECO:0000313" key="2">
    <source>
        <dbReference type="Proteomes" id="UP001595912"/>
    </source>
</evidence>
<keyword evidence="2" id="KW-1185">Reference proteome</keyword>